<dbReference type="Pfam" id="PF00004">
    <property type="entry name" value="AAA"/>
    <property type="match status" value="1"/>
</dbReference>
<evidence type="ECO:0000256" key="16">
    <source>
        <dbReference type="ARBA" id="ARBA00023289"/>
    </source>
</evidence>
<dbReference type="InterPro" id="IPR042855">
    <property type="entry name" value="V_SNARE_CC"/>
</dbReference>
<comment type="subcellular location">
    <subcellularLocation>
        <location evidence="1">Cell membrane</location>
        <topology evidence="1">Lipid-anchor</topology>
        <orientation evidence="1">Cytoplasmic side</orientation>
    </subcellularLocation>
    <subcellularLocation>
        <location evidence="2">Endosome membrane</location>
        <topology evidence="2">Peripheral membrane protein</topology>
    </subcellularLocation>
</comment>
<dbReference type="CDD" id="cd15867">
    <property type="entry name" value="R-SNARE_YKT6"/>
    <property type="match status" value="1"/>
</dbReference>
<dbReference type="GO" id="GO:0016197">
    <property type="term" value="P:endosomal transport"/>
    <property type="evidence" value="ECO:0007669"/>
    <property type="project" value="TreeGrafter"/>
</dbReference>
<evidence type="ECO:0000259" key="22">
    <source>
        <dbReference type="PROSITE" id="PS50859"/>
    </source>
</evidence>
<proteinExistence type="inferred from homology"/>
<dbReference type="Gene3D" id="1.10.8.60">
    <property type="match status" value="1"/>
</dbReference>
<keyword evidence="9" id="KW-0967">Endosome</keyword>
<feature type="domain" description="V-SNARE coiled-coil homology" evidence="23">
    <location>
        <begin position="631"/>
        <end position="691"/>
    </location>
</feature>
<dbReference type="EC" id="3.6.4.6" evidence="5"/>
<dbReference type="Pfam" id="PF17862">
    <property type="entry name" value="AAA_lid_3"/>
    <property type="match status" value="1"/>
</dbReference>
<dbReference type="FunFam" id="3.40.50.300:FF:000043">
    <property type="entry name" value="Vacuolar protein sorting-associated protein 4"/>
    <property type="match status" value="1"/>
</dbReference>
<evidence type="ECO:0000313" key="24">
    <source>
        <dbReference type="EMBL" id="THW77775.1"/>
    </source>
</evidence>
<dbReference type="PROSITE" id="PS50892">
    <property type="entry name" value="V_SNARE"/>
    <property type="match status" value="1"/>
</dbReference>
<dbReference type="Proteomes" id="UP000308802">
    <property type="component" value="Unassembled WGS sequence"/>
</dbReference>
<dbReference type="InterPro" id="IPR007330">
    <property type="entry name" value="MIT_dom"/>
</dbReference>
<evidence type="ECO:0000256" key="13">
    <source>
        <dbReference type="ARBA" id="ARBA00023136"/>
    </source>
</evidence>
<dbReference type="SUPFAM" id="SSF58038">
    <property type="entry name" value="SNARE fusion complex"/>
    <property type="match status" value="1"/>
</dbReference>
<evidence type="ECO:0000256" key="4">
    <source>
        <dbReference type="ARBA" id="ARBA00008025"/>
    </source>
</evidence>
<dbReference type="Pfam" id="PF00957">
    <property type="entry name" value="Synaptobrevin"/>
    <property type="match status" value="1"/>
</dbReference>
<dbReference type="InterPro" id="IPR015415">
    <property type="entry name" value="Spast_Vps4_C"/>
</dbReference>
<feature type="region of interest" description="Disordered" evidence="21">
    <location>
        <begin position="122"/>
        <end position="161"/>
    </location>
</feature>
<keyword evidence="8 20" id="KW-0547">Nucleotide-binding</keyword>
<dbReference type="InterPro" id="IPR010908">
    <property type="entry name" value="Longin_dom"/>
</dbReference>
<dbReference type="SUPFAM" id="SSF116846">
    <property type="entry name" value="MIT domain"/>
    <property type="match status" value="1"/>
</dbReference>
<dbReference type="AlphaFoldDB" id="A0A4S9AE90"/>
<keyword evidence="11 20" id="KW-0067">ATP-binding</keyword>
<dbReference type="SUPFAM" id="SSF52540">
    <property type="entry name" value="P-loop containing nucleoside triphosphate hydrolases"/>
    <property type="match status" value="1"/>
</dbReference>
<dbReference type="SMART" id="SM00382">
    <property type="entry name" value="AAA"/>
    <property type="match status" value="1"/>
</dbReference>
<dbReference type="Pfam" id="PF04212">
    <property type="entry name" value="MIT"/>
    <property type="match status" value="1"/>
</dbReference>
<dbReference type="GO" id="GO:0045324">
    <property type="term" value="P:late endosome to vacuole transport"/>
    <property type="evidence" value="ECO:0007669"/>
    <property type="project" value="UniProtKB-ARBA"/>
</dbReference>
<keyword evidence="6" id="KW-0813">Transport</keyword>
<keyword evidence="12" id="KW-0653">Protein transport</keyword>
<dbReference type="InterPro" id="IPR036181">
    <property type="entry name" value="MIT_dom_sf"/>
</dbReference>
<dbReference type="GO" id="GO:0016887">
    <property type="term" value="F:ATP hydrolysis activity"/>
    <property type="evidence" value="ECO:0007669"/>
    <property type="project" value="InterPro"/>
</dbReference>
<keyword evidence="10" id="KW-0378">Hydrolase</keyword>
<dbReference type="InterPro" id="IPR003960">
    <property type="entry name" value="ATPase_AAA_CS"/>
</dbReference>
<dbReference type="GO" id="GO:0005886">
    <property type="term" value="C:plasma membrane"/>
    <property type="evidence" value="ECO:0007669"/>
    <property type="project" value="UniProtKB-SubCell"/>
</dbReference>
<dbReference type="GO" id="GO:0007033">
    <property type="term" value="P:vacuole organization"/>
    <property type="evidence" value="ECO:0007669"/>
    <property type="project" value="TreeGrafter"/>
</dbReference>
<evidence type="ECO:0000256" key="6">
    <source>
        <dbReference type="ARBA" id="ARBA00022448"/>
    </source>
</evidence>
<dbReference type="FunFam" id="1.20.58.80:FF:000004">
    <property type="entry name" value="Vacuolar protein sorting-associated protein 4"/>
    <property type="match status" value="1"/>
</dbReference>
<comment type="caution">
    <text evidence="24">The sequence shown here is derived from an EMBL/GenBank/DDBJ whole genome shotgun (WGS) entry which is preliminary data.</text>
</comment>
<feature type="domain" description="Longin" evidence="22">
    <location>
        <begin position="501"/>
        <end position="617"/>
    </location>
</feature>
<protein>
    <recommendedName>
        <fullName evidence="17">Synaptobrevin homolog YKT6</fullName>
        <ecNumber evidence="5">3.6.4.6</ecNumber>
    </recommendedName>
</protein>
<keyword evidence="19" id="KW-0175">Coiled coil</keyword>
<dbReference type="CDD" id="cd14824">
    <property type="entry name" value="Longin"/>
    <property type="match status" value="1"/>
</dbReference>
<dbReference type="InterPro" id="IPR041569">
    <property type="entry name" value="AAA_lid_3"/>
</dbReference>
<evidence type="ECO:0000256" key="14">
    <source>
        <dbReference type="ARBA" id="ARBA00023139"/>
    </source>
</evidence>
<dbReference type="GO" id="GO:0010008">
    <property type="term" value="C:endosome membrane"/>
    <property type="evidence" value="ECO:0007669"/>
    <property type="project" value="UniProtKB-SubCell"/>
</dbReference>
<dbReference type="SMART" id="SM00745">
    <property type="entry name" value="MIT"/>
    <property type="match status" value="1"/>
</dbReference>
<dbReference type="SMART" id="SM01270">
    <property type="entry name" value="Longin"/>
    <property type="match status" value="1"/>
</dbReference>
<evidence type="ECO:0000256" key="11">
    <source>
        <dbReference type="ARBA" id="ARBA00022840"/>
    </source>
</evidence>
<evidence type="ECO:0000256" key="21">
    <source>
        <dbReference type="SAM" id="MobiDB-lite"/>
    </source>
</evidence>
<dbReference type="InterPro" id="IPR045848">
    <property type="entry name" value="R-SNARE_YKT6"/>
</dbReference>
<dbReference type="SUPFAM" id="SSF64356">
    <property type="entry name" value="SNARE-like"/>
    <property type="match status" value="1"/>
</dbReference>
<dbReference type="FunFam" id="1.10.8.60:FF:000015">
    <property type="entry name" value="vacuolar protein sorting-associated protein 4A"/>
    <property type="match status" value="1"/>
</dbReference>
<evidence type="ECO:0000256" key="3">
    <source>
        <dbReference type="ARBA" id="ARBA00006914"/>
    </source>
</evidence>
<accession>A0A4S9AE90</accession>
<dbReference type="Pfam" id="PF13774">
    <property type="entry name" value="Longin"/>
    <property type="match status" value="1"/>
</dbReference>
<evidence type="ECO:0000256" key="8">
    <source>
        <dbReference type="ARBA" id="ARBA00022741"/>
    </source>
</evidence>
<dbReference type="PROSITE" id="PS00674">
    <property type="entry name" value="AAA"/>
    <property type="match status" value="1"/>
</dbReference>
<dbReference type="GO" id="GO:0015031">
    <property type="term" value="P:protein transport"/>
    <property type="evidence" value="ECO:0007669"/>
    <property type="project" value="UniProtKB-KW"/>
</dbReference>
<dbReference type="Gene3D" id="3.40.50.300">
    <property type="entry name" value="P-loop containing nucleotide triphosphate hydrolases"/>
    <property type="match status" value="1"/>
</dbReference>
<evidence type="ECO:0000256" key="12">
    <source>
        <dbReference type="ARBA" id="ARBA00022927"/>
    </source>
</evidence>
<evidence type="ECO:0000256" key="5">
    <source>
        <dbReference type="ARBA" id="ARBA00012674"/>
    </source>
</evidence>
<evidence type="ECO:0000313" key="25">
    <source>
        <dbReference type="Proteomes" id="UP000308802"/>
    </source>
</evidence>
<evidence type="ECO:0000256" key="7">
    <source>
        <dbReference type="ARBA" id="ARBA00022481"/>
    </source>
</evidence>
<dbReference type="Gene3D" id="1.20.5.110">
    <property type="match status" value="1"/>
</dbReference>
<dbReference type="PROSITE" id="PS50859">
    <property type="entry name" value="LONGIN"/>
    <property type="match status" value="1"/>
</dbReference>
<keyword evidence="15" id="KW-0449">Lipoprotein</keyword>
<dbReference type="InterPro" id="IPR027417">
    <property type="entry name" value="P-loop_NTPase"/>
</dbReference>
<name>A0A4S9AE90_AURPU</name>
<dbReference type="InterPro" id="IPR011012">
    <property type="entry name" value="Longin-like_dom_sf"/>
</dbReference>
<keyword evidence="16" id="KW-0636">Prenylation</keyword>
<dbReference type="Gene3D" id="1.20.58.80">
    <property type="entry name" value="Phosphotransferase system, lactose/cellobiose-type IIA subunit"/>
    <property type="match status" value="1"/>
</dbReference>
<dbReference type="Pfam" id="PF09336">
    <property type="entry name" value="Vps4_C"/>
    <property type="match status" value="1"/>
</dbReference>
<organism evidence="24 25">
    <name type="scientific">Aureobasidium pullulans</name>
    <name type="common">Black yeast</name>
    <name type="synonym">Pullularia pullulans</name>
    <dbReference type="NCBI Taxonomy" id="5580"/>
    <lineage>
        <taxon>Eukaryota</taxon>
        <taxon>Fungi</taxon>
        <taxon>Dikarya</taxon>
        <taxon>Ascomycota</taxon>
        <taxon>Pezizomycotina</taxon>
        <taxon>Dothideomycetes</taxon>
        <taxon>Dothideomycetidae</taxon>
        <taxon>Dothideales</taxon>
        <taxon>Saccotheciaceae</taxon>
        <taxon>Aureobasidium</taxon>
    </lineage>
</organism>
<dbReference type="InterPro" id="IPR003593">
    <property type="entry name" value="AAA+_ATPase"/>
</dbReference>
<dbReference type="PANTHER" id="PTHR23074:SF83">
    <property type="entry name" value="VACUOLAR PROTEIN SORTING-ASSOCIATED PROTEIN 4A"/>
    <property type="match status" value="1"/>
</dbReference>
<sequence>MAPSAASPPDRVATAFFSRPYKAHERRLTTAAHPKRRRPTRHRLFPYFACLLHHTASDMSNTDFLGRAIDVVKKAIEQDTAGEYEKAYQLYYQSREKNAKSKEMIRAKAAEYMERAEKLKNHLAEQDTNRKKPSAVGANGKTANGGAKGKDEEGDDQDPESKKLRGALAGAILTDKPNIKWEDVAGLEQAKEALKEAVILPIKFPHLFTGKRQPWKGILLYGPPGTGKSYLAKAVATEANSTFFSVSSSDLVSKWMGESERLVKQLFGMARENKPSIIFIDEIDALCGPRGEGESEASRRIKTELLVQMDGVGRDSKGVLILGATNIPWQLDSAIRRRFQRRVHISLPDLPARTRMFELAVGSTPCEMKAEDFRTLAQLSEGYSGSDITIAVQDALMQPVRKIQTATHYKKVTVDGQEKLTPCSPGDQGASEMTWMDVDTDKLLEPPLMVKDFVKAIKASRPTVSQEDLKHNAEWTAEFGSEGTIYHCHNITVDMKILYIGILKNEQKPAVELCAERDLSSYSRFTRSSVGEFMSLFTKTVAERTKPGQRQDVEEQSYTFHAYGRSEGVAAIIISDQEYPALVAHQLLSKILDEFLSRYPRTAFANSNAELPFPPLKEYIVKYQDPHAADSIMKIQKELDETKIVLHKTIESVLERGEKIDNLVAKSDGLSAQSKMFYTQAKKQNSCCIVM</sequence>
<evidence type="ECO:0000259" key="23">
    <source>
        <dbReference type="PROSITE" id="PS50892"/>
    </source>
</evidence>
<dbReference type="InterPro" id="IPR003959">
    <property type="entry name" value="ATPase_AAA_core"/>
</dbReference>
<keyword evidence="13" id="KW-0472">Membrane</keyword>
<evidence type="ECO:0000256" key="9">
    <source>
        <dbReference type="ARBA" id="ARBA00022753"/>
    </source>
</evidence>
<evidence type="ECO:0000256" key="20">
    <source>
        <dbReference type="RuleBase" id="RU003651"/>
    </source>
</evidence>
<evidence type="ECO:0000256" key="17">
    <source>
        <dbReference type="ARBA" id="ARBA00026133"/>
    </source>
</evidence>
<keyword evidence="7" id="KW-0488">Methylation</keyword>
<dbReference type="FunFam" id="1.20.5.110:FF:000020">
    <property type="entry name" value="synaptobrevin homolog YKT6"/>
    <property type="match status" value="1"/>
</dbReference>
<reference evidence="24 25" key="1">
    <citation type="submission" date="2018-10" db="EMBL/GenBank/DDBJ databases">
        <title>Fifty Aureobasidium pullulans genomes reveal a recombining polyextremotolerant generalist.</title>
        <authorList>
            <person name="Gostincar C."/>
            <person name="Turk M."/>
            <person name="Zajc J."/>
            <person name="Gunde-Cimerman N."/>
        </authorList>
    </citation>
    <scope>NUCLEOTIDE SEQUENCE [LARGE SCALE GENOMIC DNA]</scope>
    <source>
        <strain evidence="24 25">EXF-10659</strain>
    </source>
</reference>
<evidence type="ECO:0000256" key="18">
    <source>
        <dbReference type="ARBA" id="ARBA00048883"/>
    </source>
</evidence>
<evidence type="ECO:0000256" key="1">
    <source>
        <dbReference type="ARBA" id="ARBA00004342"/>
    </source>
</evidence>
<comment type="similarity">
    <text evidence="3 20">Belongs to the AAA ATPase family.</text>
</comment>
<evidence type="ECO:0000256" key="15">
    <source>
        <dbReference type="ARBA" id="ARBA00023288"/>
    </source>
</evidence>
<dbReference type="EMBL" id="QZAO01000034">
    <property type="protein sequence ID" value="THW77775.1"/>
    <property type="molecule type" value="Genomic_DNA"/>
</dbReference>
<dbReference type="InterPro" id="IPR050304">
    <property type="entry name" value="MT-severing_AAA_ATPase"/>
</dbReference>
<evidence type="ECO:0000256" key="19">
    <source>
        <dbReference type="PROSITE-ProRule" id="PRU00290"/>
    </source>
</evidence>
<evidence type="ECO:0000256" key="10">
    <source>
        <dbReference type="ARBA" id="ARBA00022801"/>
    </source>
</evidence>
<keyword evidence="14" id="KW-0564">Palmitate</keyword>
<comment type="similarity">
    <text evidence="4">Belongs to the synaptobrevin family.</text>
</comment>
<evidence type="ECO:0000256" key="2">
    <source>
        <dbReference type="ARBA" id="ARBA00004481"/>
    </source>
</evidence>
<dbReference type="PANTHER" id="PTHR23074">
    <property type="entry name" value="AAA DOMAIN-CONTAINING"/>
    <property type="match status" value="1"/>
</dbReference>
<gene>
    <name evidence="24" type="ORF">D6D19_01990</name>
</gene>
<dbReference type="GO" id="GO:0005524">
    <property type="term" value="F:ATP binding"/>
    <property type="evidence" value="ECO:0007669"/>
    <property type="project" value="UniProtKB-KW"/>
</dbReference>
<comment type="catalytic activity">
    <reaction evidence="18">
        <text>ATP + H2O = ADP + phosphate + H(+)</text>
        <dbReference type="Rhea" id="RHEA:13065"/>
        <dbReference type="ChEBI" id="CHEBI:15377"/>
        <dbReference type="ChEBI" id="CHEBI:15378"/>
        <dbReference type="ChEBI" id="CHEBI:30616"/>
        <dbReference type="ChEBI" id="CHEBI:43474"/>
        <dbReference type="ChEBI" id="CHEBI:456216"/>
        <dbReference type="EC" id="3.6.4.6"/>
    </reaction>
</comment>
<dbReference type="Gene3D" id="3.30.450.50">
    <property type="entry name" value="Longin domain"/>
    <property type="match status" value="1"/>
</dbReference>
<dbReference type="CDD" id="cd19521">
    <property type="entry name" value="RecA-like_VPS4"/>
    <property type="match status" value="1"/>
</dbReference>